<evidence type="ECO:0000256" key="2">
    <source>
        <dbReference type="SAM" id="MobiDB-lite"/>
    </source>
</evidence>
<dbReference type="EMBL" id="SADD01000004">
    <property type="protein sequence ID" value="RVU44813.1"/>
    <property type="molecule type" value="Genomic_DNA"/>
</dbReference>
<evidence type="ECO:0000313" key="5">
    <source>
        <dbReference type="Proteomes" id="UP000282926"/>
    </source>
</evidence>
<reference evidence="4 5" key="1">
    <citation type="submission" date="2019-01" db="EMBL/GenBank/DDBJ databases">
        <title>Lujinxingia litoralis gen. nov., sp. nov. and Lujinxingia sediminis gen. nov., sp. nov., new members in the order Bradymonadales, isolated from coastal sediment.</title>
        <authorList>
            <person name="Li C.-M."/>
        </authorList>
    </citation>
    <scope>NUCLEOTIDE SEQUENCE [LARGE SCALE GENOMIC DNA]</scope>
    <source>
        <strain evidence="4 5">SEH01</strain>
    </source>
</reference>
<dbReference type="InterPro" id="IPR000297">
    <property type="entry name" value="PPIase_PpiC"/>
</dbReference>
<feature type="compositionally biased region" description="Low complexity" evidence="2">
    <location>
        <begin position="116"/>
        <end position="129"/>
    </location>
</feature>
<gene>
    <name evidence="4" type="ORF">EA187_09745</name>
</gene>
<protein>
    <recommendedName>
        <fullName evidence="3">PpiC domain-containing protein</fullName>
    </recommendedName>
</protein>
<dbReference type="Proteomes" id="UP000282926">
    <property type="component" value="Unassembled WGS sequence"/>
</dbReference>
<sequence>MTRALPFKGMAFGGRPDDTGRLPPNVRPLPPYATQPIQCCSPRMRHCPARLFFQRFARSDVAELVMEIAMFLKKTALTSILALLLAACSSSASVPDEAPTSDAPQYRSASLDGEEGASPASEPQAESAGTIAAVGPVASVNGEEISAEEFNTQIAMLQSQAQLPPELLQQMSSQIIENLIDQRLVNQAIEESGVEPSAEEIDARLQEYREEFETSALEMYGEEINFDDYIAQAGISPEEIRESVYQAVAIEKILKADGLQLPGEDEAQTFYNENPEAFTRGEEVRARHILVRVDSEAPEDWEAARQEAQELHARVTGGDDFAEVARESSDDGSAQAGGDLGSFGRGRMVPEFEEAAFSLQVDEISEPVRSDFGWHIIQVTERNDEEVMSFDSVKEQLTRELRNQALQESLGTYVAQLREEAEIETYPENIQ</sequence>
<keyword evidence="1" id="KW-0413">Isomerase</keyword>
<dbReference type="Gene3D" id="1.10.4030.10">
    <property type="entry name" value="Porin chaperone SurA, peptide-binding domain"/>
    <property type="match status" value="1"/>
</dbReference>
<dbReference type="Pfam" id="PF13624">
    <property type="entry name" value="SurA_N_3"/>
    <property type="match status" value="1"/>
</dbReference>
<keyword evidence="5" id="KW-1185">Reference proteome</keyword>
<proteinExistence type="predicted"/>
<dbReference type="Pfam" id="PF00639">
    <property type="entry name" value="Rotamase"/>
    <property type="match status" value="1"/>
</dbReference>
<dbReference type="InterPro" id="IPR050245">
    <property type="entry name" value="PrsA_foldase"/>
</dbReference>
<feature type="domain" description="PpiC" evidence="3">
    <location>
        <begin position="281"/>
        <end position="381"/>
    </location>
</feature>
<dbReference type="InterPro" id="IPR023058">
    <property type="entry name" value="PPIase_PpiC_CS"/>
</dbReference>
<dbReference type="SUPFAM" id="SSF54534">
    <property type="entry name" value="FKBP-like"/>
    <property type="match status" value="1"/>
</dbReference>
<evidence type="ECO:0000313" key="4">
    <source>
        <dbReference type="EMBL" id="RVU44813.1"/>
    </source>
</evidence>
<keyword evidence="1" id="KW-0697">Rotamase</keyword>
<dbReference type="InterPro" id="IPR027304">
    <property type="entry name" value="Trigger_fact/SurA_dom_sf"/>
</dbReference>
<dbReference type="PROSITE" id="PS50198">
    <property type="entry name" value="PPIC_PPIASE_2"/>
    <property type="match status" value="1"/>
</dbReference>
<dbReference type="PANTHER" id="PTHR47245:SF2">
    <property type="entry name" value="PEPTIDYL-PROLYL CIS-TRANS ISOMERASE HP_0175-RELATED"/>
    <property type="match status" value="1"/>
</dbReference>
<dbReference type="InterPro" id="IPR046357">
    <property type="entry name" value="PPIase_dom_sf"/>
</dbReference>
<name>A0ABY0CT83_9DELT</name>
<dbReference type="PROSITE" id="PS01096">
    <property type="entry name" value="PPIC_PPIASE_1"/>
    <property type="match status" value="1"/>
</dbReference>
<dbReference type="PANTHER" id="PTHR47245">
    <property type="entry name" value="PEPTIDYLPROLYL ISOMERASE"/>
    <property type="match status" value="1"/>
</dbReference>
<organism evidence="4 5">
    <name type="scientific">Lujinxingia sediminis</name>
    <dbReference type="NCBI Taxonomy" id="2480984"/>
    <lineage>
        <taxon>Bacteria</taxon>
        <taxon>Deltaproteobacteria</taxon>
        <taxon>Bradymonadales</taxon>
        <taxon>Lujinxingiaceae</taxon>
        <taxon>Lujinxingia</taxon>
    </lineage>
</organism>
<comment type="caution">
    <text evidence="4">The sequence shown here is derived from an EMBL/GenBank/DDBJ whole genome shotgun (WGS) entry which is preliminary data.</text>
</comment>
<accession>A0ABY0CT83</accession>
<evidence type="ECO:0000259" key="3">
    <source>
        <dbReference type="PROSITE" id="PS50198"/>
    </source>
</evidence>
<dbReference type="SUPFAM" id="SSF109998">
    <property type="entry name" value="Triger factor/SurA peptide-binding domain-like"/>
    <property type="match status" value="1"/>
</dbReference>
<dbReference type="Gene3D" id="3.10.50.40">
    <property type="match status" value="1"/>
</dbReference>
<feature type="region of interest" description="Disordered" evidence="2">
    <location>
        <begin position="93"/>
        <end position="129"/>
    </location>
</feature>
<evidence type="ECO:0000256" key="1">
    <source>
        <dbReference type="PROSITE-ProRule" id="PRU00278"/>
    </source>
</evidence>